<sequence>MVTSSASNAATATNATNATDAAAIALNRFGLGTRPGDAPPREPKAWLIEQLSAYQPMPAAWSGLPSSVALAADFAQRRELVAAARKAAAFADASNTKAGGVPPQAVDGQAQGRAGGGNAIGMTVNAATNAPANTPPAAPLADRQQAEKALRADVVSTYRAAVNARVASALVTPTPFVERLVHFWANHFAVSTEKPAVAVLAGAFEAEAIRPHVLGHFEDMLVAVERHPAMQVFLDQTRSVGPDSLAAQRAAARDPTRKRGLNENLAREIMELHTLGVRSGYTQQDVTEFARALTGWSVAGPRENPRMAPAQPGTFVFRTALHEPGARTVMGRSYDEPGEQQALAILHDLAASPATARHIAGKLARHFVADNPPQAVVDRLANAFTQSGGDLPTVYRALIDSPEAWSPRAAKFKSPWEWTVSAMRGLGWQDLGTFQAAPLLTQLGEPVWRPGSPAGYDDIAASWAAPDALVRRVEAAQRFAAHANPDLDPRALGQQLFAGTLSEPTAQAVSRAESTSTAIALLLVSPDFQRR</sequence>
<dbReference type="Proteomes" id="UP001325479">
    <property type="component" value="Chromosome"/>
</dbReference>
<dbReference type="InterPro" id="IPR014917">
    <property type="entry name" value="DUF1800"/>
</dbReference>
<protein>
    <submittedName>
        <fullName evidence="1">DUF1800 domain-containing protein</fullName>
    </submittedName>
</protein>
<evidence type="ECO:0000313" key="2">
    <source>
        <dbReference type="Proteomes" id="UP001325479"/>
    </source>
</evidence>
<organism evidence="1 2">
    <name type="scientific">Paraburkholderia kururiensis</name>
    <dbReference type="NCBI Taxonomy" id="984307"/>
    <lineage>
        <taxon>Bacteria</taxon>
        <taxon>Pseudomonadati</taxon>
        <taxon>Pseudomonadota</taxon>
        <taxon>Betaproteobacteria</taxon>
        <taxon>Burkholderiales</taxon>
        <taxon>Burkholderiaceae</taxon>
        <taxon>Paraburkholderia</taxon>
    </lineage>
</organism>
<keyword evidence="2" id="KW-1185">Reference proteome</keyword>
<proteinExistence type="predicted"/>
<dbReference type="EMBL" id="CP139965">
    <property type="protein sequence ID" value="WQD76812.1"/>
    <property type="molecule type" value="Genomic_DNA"/>
</dbReference>
<dbReference type="Pfam" id="PF08811">
    <property type="entry name" value="DUF1800"/>
    <property type="match status" value="1"/>
</dbReference>
<name>A0ABZ0WHI4_9BURK</name>
<gene>
    <name evidence="1" type="ORF">U0042_22430</name>
</gene>
<accession>A0ABZ0WHI4</accession>
<reference evidence="1 2" key="1">
    <citation type="submission" date="2023-12" db="EMBL/GenBank/DDBJ databases">
        <title>Genome sequencing and assembly of bacterial species from a model synthetic community.</title>
        <authorList>
            <person name="Hogle S.L."/>
        </authorList>
    </citation>
    <scope>NUCLEOTIDE SEQUENCE [LARGE SCALE GENOMIC DNA]</scope>
    <source>
        <strain evidence="1 2">HAMBI 2494</strain>
    </source>
</reference>
<evidence type="ECO:0000313" key="1">
    <source>
        <dbReference type="EMBL" id="WQD76812.1"/>
    </source>
</evidence>
<dbReference type="RefSeq" id="WP_114809074.1">
    <property type="nucleotide sequence ID" value="NZ_CP139965.1"/>
</dbReference>